<accession>A0A0E0ECX9</accession>
<reference evidence="2" key="2">
    <citation type="submission" date="2018-05" db="EMBL/GenBank/DDBJ databases">
        <title>OmerRS3 (Oryza meridionalis Reference Sequence Version 3).</title>
        <authorList>
            <person name="Zhang J."/>
            <person name="Kudrna D."/>
            <person name="Lee S."/>
            <person name="Talag J."/>
            <person name="Welchert J."/>
            <person name="Wing R.A."/>
        </authorList>
    </citation>
    <scope>NUCLEOTIDE SEQUENCE [LARGE SCALE GENOMIC DNA]</scope>
    <source>
        <strain evidence="2">cv. OR44</strain>
    </source>
</reference>
<proteinExistence type="predicted"/>
<dbReference type="AlphaFoldDB" id="A0A0E0ECX9"/>
<name>A0A0E0ECX9_9ORYZ</name>
<dbReference type="HOGENOM" id="CLU_1520203_0_0_1"/>
<keyword evidence="1" id="KW-0812">Transmembrane</keyword>
<dbReference type="Proteomes" id="UP000008021">
    <property type="component" value="Chromosome 7"/>
</dbReference>
<evidence type="ECO:0000313" key="3">
    <source>
        <dbReference type="Proteomes" id="UP000008021"/>
    </source>
</evidence>
<sequence>MADDGATAAAATVPAGGGGSGGHGVGAAPSCLLVDVLLVEADSFPFAGGGRRCSGSLRRRWLTSVAAATAAVTVEAVATLAAGKDGGRSRLAAAGPVLAFSSACVLAMSACGWWYKLRTVLCESFKKKRESGRGFHLKNPFREEKTQQRPKGKAVPAGVVIAGPEAGLSPVIPTLPR</sequence>
<organism evidence="2">
    <name type="scientific">Oryza meridionalis</name>
    <dbReference type="NCBI Taxonomy" id="40149"/>
    <lineage>
        <taxon>Eukaryota</taxon>
        <taxon>Viridiplantae</taxon>
        <taxon>Streptophyta</taxon>
        <taxon>Embryophyta</taxon>
        <taxon>Tracheophyta</taxon>
        <taxon>Spermatophyta</taxon>
        <taxon>Magnoliopsida</taxon>
        <taxon>Liliopsida</taxon>
        <taxon>Poales</taxon>
        <taxon>Poaceae</taxon>
        <taxon>BOP clade</taxon>
        <taxon>Oryzoideae</taxon>
        <taxon>Oryzeae</taxon>
        <taxon>Oryzinae</taxon>
        <taxon>Oryza</taxon>
    </lineage>
</organism>
<dbReference type="Gramene" id="OMERI07G15070.1">
    <property type="protein sequence ID" value="OMERI07G15070.1"/>
    <property type="gene ID" value="OMERI07G15070"/>
</dbReference>
<keyword evidence="1" id="KW-0472">Membrane</keyword>
<feature type="transmembrane region" description="Helical" evidence="1">
    <location>
        <begin position="93"/>
        <end position="115"/>
    </location>
</feature>
<keyword evidence="1" id="KW-1133">Transmembrane helix</keyword>
<keyword evidence="3" id="KW-1185">Reference proteome</keyword>
<protein>
    <submittedName>
        <fullName evidence="2">Uncharacterized protein</fullName>
    </submittedName>
</protein>
<reference evidence="2" key="1">
    <citation type="submission" date="2015-04" db="UniProtKB">
        <authorList>
            <consortium name="EnsemblPlants"/>
        </authorList>
    </citation>
    <scope>IDENTIFICATION</scope>
</reference>
<evidence type="ECO:0000313" key="2">
    <source>
        <dbReference type="EnsemblPlants" id="OMERI07G15070.1"/>
    </source>
</evidence>
<evidence type="ECO:0000256" key="1">
    <source>
        <dbReference type="SAM" id="Phobius"/>
    </source>
</evidence>
<dbReference type="EnsemblPlants" id="OMERI07G15070.1">
    <property type="protein sequence ID" value="OMERI07G15070.1"/>
    <property type="gene ID" value="OMERI07G15070"/>
</dbReference>
<feature type="transmembrane region" description="Helical" evidence="1">
    <location>
        <begin position="61"/>
        <end position="81"/>
    </location>
</feature>